<evidence type="ECO:0000256" key="5">
    <source>
        <dbReference type="ARBA" id="ARBA00022573"/>
    </source>
</evidence>
<dbReference type="AlphaFoldDB" id="A0A162S1Q1"/>
<keyword evidence="5" id="KW-0169">Cobalamin biosynthesis</keyword>
<dbReference type="SUPFAM" id="SSF143744">
    <property type="entry name" value="GlcG-like"/>
    <property type="match status" value="1"/>
</dbReference>
<sequence length="343" mass="38184">MKIYTKTGDKGTTSLVGGDRAEKHDLRVWAYGTIDEVTSSIGLARAYVKEKEISEKLLKIQKTLFEVGAELASAGTDYYKRRIEDQDITFLEETIDKLDGLKPSYNGFIVPGGTIESAHLDVARTIVRRAERYISELKNYYEISDNLMKYTNRLSDGLYAMARYFDYKDIMEKVEENARKFNQNRSVVNNSQSEEIDEIMINRMVIDRETAKHIAEKCVQKSYEIGVPMVICVTDYSGNITLLERMDDSLLASIEIAMKKAYTAAALKAPTHELRDASLPAGELYGINTVDKIITFGGGFPLKVNGTIVGAIGVSGGTVEEDMKVAQFGVKAFEEGLTNGVTK</sequence>
<reference evidence="15 16" key="1">
    <citation type="submission" date="2016-04" db="EMBL/GenBank/DDBJ databases">
        <title>Genome sequence of Clostridium magnum DSM 2767.</title>
        <authorList>
            <person name="Poehlein A."/>
            <person name="Uhlig R."/>
            <person name="Fischer R."/>
            <person name="Bahl H."/>
            <person name="Daniel R."/>
        </authorList>
    </citation>
    <scope>NUCLEOTIDE SEQUENCE [LARGE SCALE GENOMIC DNA]</scope>
    <source>
        <strain evidence="15 16">DSM 2767</strain>
    </source>
</reference>
<evidence type="ECO:0000256" key="4">
    <source>
        <dbReference type="ARBA" id="ARBA00020963"/>
    </source>
</evidence>
<keyword evidence="16" id="KW-1185">Reference proteome</keyword>
<evidence type="ECO:0000313" key="16">
    <source>
        <dbReference type="Proteomes" id="UP000076603"/>
    </source>
</evidence>
<dbReference type="Proteomes" id="UP000076603">
    <property type="component" value="Unassembled WGS sequence"/>
</dbReference>
<dbReference type="EMBL" id="LWAE01000004">
    <property type="protein sequence ID" value="KZL90664.1"/>
    <property type="molecule type" value="Genomic_DNA"/>
</dbReference>
<dbReference type="PANTHER" id="PTHR12213:SF0">
    <property type="entry name" value="CORRINOID ADENOSYLTRANSFERASE MMAB"/>
    <property type="match status" value="1"/>
</dbReference>
<evidence type="ECO:0000256" key="10">
    <source>
        <dbReference type="ARBA" id="ARBA00033334"/>
    </source>
</evidence>
<dbReference type="GO" id="GO:0005524">
    <property type="term" value="F:ATP binding"/>
    <property type="evidence" value="ECO:0007669"/>
    <property type="project" value="UniProtKB-KW"/>
</dbReference>
<dbReference type="EC" id="2.5.1.17" evidence="3"/>
<dbReference type="OrthoDB" id="9778896at2"/>
<dbReference type="STRING" id="1121326.CLMAG_35640"/>
<evidence type="ECO:0000256" key="2">
    <source>
        <dbReference type="ARBA" id="ARBA00007487"/>
    </source>
</evidence>
<proteinExistence type="inferred from homology"/>
<evidence type="ECO:0000256" key="6">
    <source>
        <dbReference type="ARBA" id="ARBA00022679"/>
    </source>
</evidence>
<evidence type="ECO:0000259" key="14">
    <source>
        <dbReference type="Pfam" id="PF01923"/>
    </source>
</evidence>
<keyword evidence="6 15" id="KW-0808">Transferase</keyword>
<dbReference type="PATRIC" id="fig|1121326.3.peg.3608"/>
<feature type="domain" description="Cobalamin adenosyltransferase-like" evidence="14">
    <location>
        <begin position="3"/>
        <end position="164"/>
    </location>
</feature>
<evidence type="ECO:0000313" key="15">
    <source>
        <dbReference type="EMBL" id="KZL90664.1"/>
    </source>
</evidence>
<dbReference type="NCBIfam" id="TIGR00636">
    <property type="entry name" value="PduO_Nterm"/>
    <property type="match status" value="1"/>
</dbReference>
<accession>A0A162S1Q1</accession>
<evidence type="ECO:0000256" key="1">
    <source>
        <dbReference type="ARBA" id="ARBA00005121"/>
    </source>
</evidence>
<dbReference type="Gene3D" id="3.30.450.150">
    <property type="entry name" value="Haem-degrading domain"/>
    <property type="match status" value="1"/>
</dbReference>
<dbReference type="InterPro" id="IPR005624">
    <property type="entry name" value="PduO/GlcC-like"/>
</dbReference>
<evidence type="ECO:0000256" key="12">
    <source>
        <dbReference type="ARBA" id="ARBA00048555"/>
    </source>
</evidence>
<comment type="catalytic activity">
    <reaction evidence="13">
        <text>2 cob(II)alamin + reduced [electron-transfer flavoprotein] + 2 ATP = 2 adenosylcob(III)alamin + 2 triphosphate + oxidized [electron-transfer flavoprotein] + 3 H(+)</text>
        <dbReference type="Rhea" id="RHEA:28671"/>
        <dbReference type="Rhea" id="RHEA-COMP:10685"/>
        <dbReference type="Rhea" id="RHEA-COMP:10686"/>
        <dbReference type="ChEBI" id="CHEBI:15378"/>
        <dbReference type="ChEBI" id="CHEBI:16304"/>
        <dbReference type="ChEBI" id="CHEBI:18036"/>
        <dbReference type="ChEBI" id="CHEBI:18408"/>
        <dbReference type="ChEBI" id="CHEBI:30616"/>
        <dbReference type="ChEBI" id="CHEBI:57692"/>
        <dbReference type="ChEBI" id="CHEBI:58307"/>
        <dbReference type="EC" id="2.5.1.17"/>
    </reaction>
</comment>
<dbReference type="GO" id="GO:0008817">
    <property type="term" value="F:corrinoid adenosyltransferase activity"/>
    <property type="evidence" value="ECO:0007669"/>
    <property type="project" value="UniProtKB-EC"/>
</dbReference>
<dbReference type="InterPro" id="IPR029499">
    <property type="entry name" value="PduO-typ"/>
</dbReference>
<dbReference type="InterPro" id="IPR038084">
    <property type="entry name" value="PduO/GlcC-like_sf"/>
</dbReference>
<gene>
    <name evidence="15" type="primary">yvqK_1</name>
    <name evidence="15" type="ORF">CLMAG_35640</name>
</gene>
<dbReference type="Pfam" id="PF01923">
    <property type="entry name" value="Cob_adeno_trans"/>
    <property type="match status" value="1"/>
</dbReference>
<comment type="similarity">
    <text evidence="2">Belongs to the Cob(I)alamin adenosyltransferase family.</text>
</comment>
<dbReference type="RefSeq" id="WP_066625225.1">
    <property type="nucleotide sequence ID" value="NZ_FQXL01000028.1"/>
</dbReference>
<name>A0A162S1Q1_9CLOT</name>
<dbReference type="SUPFAM" id="SSF89028">
    <property type="entry name" value="Cobalamin adenosyltransferase-like"/>
    <property type="match status" value="1"/>
</dbReference>
<keyword evidence="8" id="KW-0067">ATP-binding</keyword>
<protein>
    <recommendedName>
        <fullName evidence="4">Corrinoid adenosyltransferase</fullName>
        <ecNumber evidence="3">2.5.1.17</ecNumber>
    </recommendedName>
    <alternativeName>
        <fullName evidence="9">Cob(II)alamin adenosyltransferase</fullName>
    </alternativeName>
    <alternativeName>
        <fullName evidence="11">Cob(II)yrinic acid a,c-diamide adenosyltransferase</fullName>
    </alternativeName>
    <alternativeName>
        <fullName evidence="10">Cobinamide/cobalamin adenosyltransferase</fullName>
    </alternativeName>
</protein>
<organism evidence="15 16">
    <name type="scientific">Clostridium magnum DSM 2767</name>
    <dbReference type="NCBI Taxonomy" id="1121326"/>
    <lineage>
        <taxon>Bacteria</taxon>
        <taxon>Bacillati</taxon>
        <taxon>Bacillota</taxon>
        <taxon>Clostridia</taxon>
        <taxon>Eubacteriales</taxon>
        <taxon>Clostridiaceae</taxon>
        <taxon>Clostridium</taxon>
    </lineage>
</organism>
<dbReference type="Gene3D" id="1.20.1200.10">
    <property type="entry name" value="Cobalamin adenosyltransferase-like"/>
    <property type="match status" value="1"/>
</dbReference>
<dbReference type="PANTHER" id="PTHR12213">
    <property type="entry name" value="CORRINOID ADENOSYLTRANSFERASE"/>
    <property type="match status" value="1"/>
</dbReference>
<evidence type="ECO:0000256" key="9">
    <source>
        <dbReference type="ARBA" id="ARBA00031529"/>
    </source>
</evidence>
<evidence type="ECO:0000256" key="3">
    <source>
        <dbReference type="ARBA" id="ARBA00012454"/>
    </source>
</evidence>
<dbReference type="Pfam" id="PF03928">
    <property type="entry name" value="HbpS-like"/>
    <property type="match status" value="1"/>
</dbReference>
<evidence type="ECO:0000256" key="7">
    <source>
        <dbReference type="ARBA" id="ARBA00022741"/>
    </source>
</evidence>
<comment type="caution">
    <text evidence="15">The sequence shown here is derived from an EMBL/GenBank/DDBJ whole genome shotgun (WGS) entry which is preliminary data.</text>
</comment>
<evidence type="ECO:0000256" key="8">
    <source>
        <dbReference type="ARBA" id="ARBA00022840"/>
    </source>
</evidence>
<dbReference type="InterPro" id="IPR036451">
    <property type="entry name" value="CblAdoTrfase-like_sf"/>
</dbReference>
<comment type="pathway">
    <text evidence="1">Cofactor biosynthesis; adenosylcobalamin biosynthesis; adenosylcobalamin from cob(II)yrinate a,c-diamide: step 2/7.</text>
</comment>
<dbReference type="InterPro" id="IPR016030">
    <property type="entry name" value="CblAdoTrfase-like"/>
</dbReference>
<dbReference type="GO" id="GO:0009236">
    <property type="term" value="P:cobalamin biosynthetic process"/>
    <property type="evidence" value="ECO:0007669"/>
    <property type="project" value="UniProtKB-KW"/>
</dbReference>
<keyword evidence="7" id="KW-0547">Nucleotide-binding</keyword>
<evidence type="ECO:0000256" key="11">
    <source>
        <dbReference type="ARBA" id="ARBA00033354"/>
    </source>
</evidence>
<evidence type="ECO:0000256" key="13">
    <source>
        <dbReference type="ARBA" id="ARBA00048692"/>
    </source>
</evidence>
<comment type="catalytic activity">
    <reaction evidence="12">
        <text>2 cob(II)yrinate a,c diamide + reduced [electron-transfer flavoprotein] + 2 ATP = 2 adenosylcob(III)yrinate a,c-diamide + 2 triphosphate + oxidized [electron-transfer flavoprotein] + 3 H(+)</text>
        <dbReference type="Rhea" id="RHEA:11528"/>
        <dbReference type="Rhea" id="RHEA-COMP:10685"/>
        <dbReference type="Rhea" id="RHEA-COMP:10686"/>
        <dbReference type="ChEBI" id="CHEBI:15378"/>
        <dbReference type="ChEBI" id="CHEBI:18036"/>
        <dbReference type="ChEBI" id="CHEBI:30616"/>
        <dbReference type="ChEBI" id="CHEBI:57692"/>
        <dbReference type="ChEBI" id="CHEBI:58307"/>
        <dbReference type="ChEBI" id="CHEBI:58503"/>
        <dbReference type="ChEBI" id="CHEBI:58537"/>
        <dbReference type="EC" id="2.5.1.17"/>
    </reaction>
</comment>